<dbReference type="Proteomes" id="UP001054945">
    <property type="component" value="Unassembled WGS sequence"/>
</dbReference>
<name>A0AAV4Y1N6_CAEEX</name>
<dbReference type="AlphaFoldDB" id="A0AAV4Y1N6"/>
<evidence type="ECO:0000313" key="1">
    <source>
        <dbReference type="EMBL" id="GIZ00082.1"/>
    </source>
</evidence>
<proteinExistence type="predicted"/>
<gene>
    <name evidence="1" type="ORF">CEXT_804671</name>
</gene>
<organism evidence="1 2">
    <name type="scientific">Caerostris extrusa</name>
    <name type="common">Bark spider</name>
    <name type="synonym">Caerostris bankana</name>
    <dbReference type="NCBI Taxonomy" id="172846"/>
    <lineage>
        <taxon>Eukaryota</taxon>
        <taxon>Metazoa</taxon>
        <taxon>Ecdysozoa</taxon>
        <taxon>Arthropoda</taxon>
        <taxon>Chelicerata</taxon>
        <taxon>Arachnida</taxon>
        <taxon>Araneae</taxon>
        <taxon>Araneomorphae</taxon>
        <taxon>Entelegynae</taxon>
        <taxon>Araneoidea</taxon>
        <taxon>Araneidae</taxon>
        <taxon>Caerostris</taxon>
    </lineage>
</organism>
<protein>
    <submittedName>
        <fullName evidence="1">Uncharacterized protein</fullName>
    </submittedName>
</protein>
<keyword evidence="2" id="KW-1185">Reference proteome</keyword>
<sequence>MGKNTLPMTPLFAVQTGCIHHPRDNGIPRTWIWHVAAAIGSLFFTCLCLPPPHTVPKTPFIVISGRVGGILRD</sequence>
<reference evidence="1 2" key="1">
    <citation type="submission" date="2021-06" db="EMBL/GenBank/DDBJ databases">
        <title>Caerostris extrusa draft genome.</title>
        <authorList>
            <person name="Kono N."/>
            <person name="Arakawa K."/>
        </authorList>
    </citation>
    <scope>NUCLEOTIDE SEQUENCE [LARGE SCALE GENOMIC DNA]</scope>
</reference>
<evidence type="ECO:0000313" key="2">
    <source>
        <dbReference type="Proteomes" id="UP001054945"/>
    </source>
</evidence>
<comment type="caution">
    <text evidence="1">The sequence shown here is derived from an EMBL/GenBank/DDBJ whole genome shotgun (WGS) entry which is preliminary data.</text>
</comment>
<dbReference type="EMBL" id="BPLR01001117">
    <property type="protein sequence ID" value="GIZ00082.1"/>
    <property type="molecule type" value="Genomic_DNA"/>
</dbReference>
<accession>A0AAV4Y1N6</accession>